<dbReference type="Proteomes" id="UP001497382">
    <property type="component" value="Unassembled WGS sequence"/>
</dbReference>
<organism evidence="2 3">
    <name type="scientific">Larinioides sclopetarius</name>
    <dbReference type="NCBI Taxonomy" id="280406"/>
    <lineage>
        <taxon>Eukaryota</taxon>
        <taxon>Metazoa</taxon>
        <taxon>Ecdysozoa</taxon>
        <taxon>Arthropoda</taxon>
        <taxon>Chelicerata</taxon>
        <taxon>Arachnida</taxon>
        <taxon>Araneae</taxon>
        <taxon>Araneomorphae</taxon>
        <taxon>Entelegynae</taxon>
        <taxon>Araneoidea</taxon>
        <taxon>Araneidae</taxon>
        <taxon>Larinioides</taxon>
    </lineage>
</organism>
<feature type="non-terminal residue" evidence="2">
    <location>
        <position position="162"/>
    </location>
</feature>
<protein>
    <submittedName>
        <fullName evidence="2">Uncharacterized protein</fullName>
    </submittedName>
</protein>
<evidence type="ECO:0000313" key="2">
    <source>
        <dbReference type="EMBL" id="CAL1290378.1"/>
    </source>
</evidence>
<feature type="region of interest" description="Disordered" evidence="1">
    <location>
        <begin position="96"/>
        <end position="162"/>
    </location>
</feature>
<dbReference type="EMBL" id="CAXIEN010000263">
    <property type="protein sequence ID" value="CAL1290378.1"/>
    <property type="molecule type" value="Genomic_DNA"/>
</dbReference>
<sequence length="162" mass="17526">MAATVNINIPRRFRAGYRPRRWDYQTLYEDDEGGVAGYVLYQPLKNLEWRRCFGYLRAINCFKTREMSTPEQPTAPQTVSEALAILQELLHPTIIDQPIPEPSCGETSLPGPSCGETSLPGPSCGETSLPGPSCGETSLPGPSTTETSLPGPSTTETSLPGP</sequence>
<gene>
    <name evidence="2" type="ORF">LARSCL_LOCUS16449</name>
</gene>
<reference evidence="2 3" key="1">
    <citation type="submission" date="2024-04" db="EMBL/GenBank/DDBJ databases">
        <authorList>
            <person name="Rising A."/>
            <person name="Reimegard J."/>
            <person name="Sonavane S."/>
            <person name="Akerstrom W."/>
            <person name="Nylinder S."/>
            <person name="Hedman E."/>
            <person name="Kallberg Y."/>
        </authorList>
    </citation>
    <scope>NUCLEOTIDE SEQUENCE [LARGE SCALE GENOMIC DNA]</scope>
</reference>
<dbReference type="AlphaFoldDB" id="A0AAV2B2D4"/>
<comment type="caution">
    <text evidence="2">The sequence shown here is derived from an EMBL/GenBank/DDBJ whole genome shotgun (WGS) entry which is preliminary data.</text>
</comment>
<accession>A0AAV2B2D4</accession>
<proteinExistence type="predicted"/>
<keyword evidence="3" id="KW-1185">Reference proteome</keyword>
<feature type="compositionally biased region" description="Polar residues" evidence="1">
    <location>
        <begin position="140"/>
        <end position="162"/>
    </location>
</feature>
<name>A0AAV2B2D4_9ARAC</name>
<evidence type="ECO:0000256" key="1">
    <source>
        <dbReference type="SAM" id="MobiDB-lite"/>
    </source>
</evidence>
<evidence type="ECO:0000313" key="3">
    <source>
        <dbReference type="Proteomes" id="UP001497382"/>
    </source>
</evidence>